<name>A0A2Z2NK25_9GAMM</name>
<dbReference type="AlphaFoldDB" id="A0A2Z2NK25"/>
<comment type="caution">
    <text evidence="1">Lacks conserved residue(s) required for the propagation of feature annotation.</text>
</comment>
<proteinExistence type="predicted"/>
<evidence type="ECO:0000259" key="2">
    <source>
        <dbReference type="PROSITE" id="PS51084"/>
    </source>
</evidence>
<sequence>MSIHPRILADTLEVCTTTSAHIRLMNDSRWPWLILLPVQDGIEELHDLTHQQRDGFMADVNQVSRVVQQVTSCKSVNVAMLGNVVAQLHCHVVARDEGDPNWPAPVWGFGSSVAYGAKPAETLMRAVIKSFR</sequence>
<dbReference type="SUPFAM" id="SSF54197">
    <property type="entry name" value="HIT-like"/>
    <property type="match status" value="1"/>
</dbReference>
<evidence type="ECO:0000313" key="3">
    <source>
        <dbReference type="EMBL" id="ASJ71529.1"/>
    </source>
</evidence>
<keyword evidence="4" id="KW-1185">Reference proteome</keyword>
<dbReference type="EMBL" id="CP018632">
    <property type="protein sequence ID" value="ASJ71529.1"/>
    <property type="molecule type" value="Genomic_DNA"/>
</dbReference>
<dbReference type="RefSeq" id="WP_157735814.1">
    <property type="nucleotide sequence ID" value="NZ_CP018632.1"/>
</dbReference>
<dbReference type="OrthoDB" id="9799145at2"/>
<dbReference type="GO" id="GO:0003824">
    <property type="term" value="F:catalytic activity"/>
    <property type="evidence" value="ECO:0007669"/>
    <property type="project" value="InterPro"/>
</dbReference>
<dbReference type="InterPro" id="IPR011146">
    <property type="entry name" value="HIT-like"/>
</dbReference>
<reference evidence="3 4" key="1">
    <citation type="submission" date="2016-12" db="EMBL/GenBank/DDBJ databases">
        <authorList>
            <person name="Song W.-J."/>
            <person name="Kurnit D.M."/>
        </authorList>
    </citation>
    <scope>NUCLEOTIDE SEQUENCE [LARGE SCALE GENOMIC DNA]</scope>
    <source>
        <strain evidence="3 4">IMCC3135</strain>
    </source>
</reference>
<dbReference type="InterPro" id="IPR036265">
    <property type="entry name" value="HIT-like_sf"/>
</dbReference>
<accession>A0A2Z2NK25</accession>
<organism evidence="3 4">
    <name type="scientific">Granulosicoccus antarcticus IMCC3135</name>
    <dbReference type="NCBI Taxonomy" id="1192854"/>
    <lineage>
        <taxon>Bacteria</taxon>
        <taxon>Pseudomonadati</taxon>
        <taxon>Pseudomonadota</taxon>
        <taxon>Gammaproteobacteria</taxon>
        <taxon>Chromatiales</taxon>
        <taxon>Granulosicoccaceae</taxon>
        <taxon>Granulosicoccus</taxon>
    </lineage>
</organism>
<evidence type="ECO:0000256" key="1">
    <source>
        <dbReference type="PROSITE-ProRule" id="PRU00464"/>
    </source>
</evidence>
<dbReference type="Proteomes" id="UP000250079">
    <property type="component" value="Chromosome"/>
</dbReference>
<feature type="domain" description="HIT" evidence="2">
    <location>
        <begin position="33"/>
        <end position="102"/>
    </location>
</feature>
<dbReference type="PROSITE" id="PS51084">
    <property type="entry name" value="HIT_2"/>
    <property type="match status" value="1"/>
</dbReference>
<dbReference type="PIRSF" id="PIRSF000714">
    <property type="entry name" value="HIT"/>
    <property type="match status" value="1"/>
</dbReference>
<dbReference type="Gene3D" id="3.30.428.10">
    <property type="entry name" value="HIT-like"/>
    <property type="match status" value="1"/>
</dbReference>
<dbReference type="InterPro" id="IPR026026">
    <property type="entry name" value="HIT_Hint"/>
</dbReference>
<dbReference type="KEGG" id="gai:IMCC3135_07115"/>
<protein>
    <recommendedName>
        <fullName evidence="2">HIT domain-containing protein</fullName>
    </recommendedName>
</protein>
<evidence type="ECO:0000313" key="4">
    <source>
        <dbReference type="Proteomes" id="UP000250079"/>
    </source>
</evidence>
<dbReference type="Pfam" id="PF01230">
    <property type="entry name" value="HIT"/>
    <property type="match status" value="1"/>
</dbReference>
<gene>
    <name evidence="3" type="ORF">IMCC3135_07115</name>
</gene>